<dbReference type="PANTHER" id="PTHR38046:SF1">
    <property type="entry name" value="CRYPTIC LOCI REGULATOR 2"/>
    <property type="match status" value="1"/>
</dbReference>
<dbReference type="GO" id="GO:0033553">
    <property type="term" value="C:rDNA heterochromatin"/>
    <property type="evidence" value="ECO:0007669"/>
    <property type="project" value="TreeGrafter"/>
</dbReference>
<evidence type="ECO:0000256" key="1">
    <source>
        <dbReference type="SAM" id="MobiDB-lite"/>
    </source>
</evidence>
<proteinExistence type="predicted"/>
<feature type="compositionally biased region" description="Basic and acidic residues" evidence="1">
    <location>
        <begin position="172"/>
        <end position="195"/>
    </location>
</feature>
<feature type="region of interest" description="Disordered" evidence="1">
    <location>
        <begin position="172"/>
        <end position="237"/>
    </location>
</feature>
<dbReference type="PANTHER" id="PTHR38046">
    <property type="entry name" value="CRYPTIC LOCI REGULATOR 2"/>
    <property type="match status" value="1"/>
</dbReference>
<dbReference type="VEuPathDB" id="FungiDB:PSHT_02181"/>
<feature type="compositionally biased region" description="Polar residues" evidence="1">
    <location>
        <begin position="216"/>
        <end position="230"/>
    </location>
</feature>
<evidence type="ECO:0000313" key="2">
    <source>
        <dbReference type="EMBL" id="POW10718.1"/>
    </source>
</evidence>
<dbReference type="AlphaFoldDB" id="A0A2S4VMP9"/>
<organism evidence="2 3">
    <name type="scientific">Puccinia striiformis</name>
    <dbReference type="NCBI Taxonomy" id="27350"/>
    <lineage>
        <taxon>Eukaryota</taxon>
        <taxon>Fungi</taxon>
        <taxon>Dikarya</taxon>
        <taxon>Basidiomycota</taxon>
        <taxon>Pucciniomycotina</taxon>
        <taxon>Pucciniomycetes</taxon>
        <taxon>Pucciniales</taxon>
        <taxon>Pucciniaceae</taxon>
        <taxon>Puccinia</taxon>
    </lineage>
</organism>
<dbReference type="Proteomes" id="UP000239156">
    <property type="component" value="Unassembled WGS sequence"/>
</dbReference>
<feature type="compositionally biased region" description="Low complexity" evidence="1">
    <location>
        <begin position="301"/>
        <end position="323"/>
    </location>
</feature>
<sequence length="869" mass="95849">MSTEGSSHAHYSVTRGQHRRDPNFISCLNSDGDSSKWKTTGLAIDSTGATCYWKTDDPECEALAEKWKKTCGKTVAKLLGLADDGTDEDWRVKDFPKDYKLYRHVKGQREDLYLFGRSQFPVQSTSSNSEQPTNSVHTSLVMYLRTHNSQSNLLQMQILFWSKKPRISEYHNKRKAEEEMAKENYRKRASTDGRPARGTQKPVQSRKSLPAHVLNSVASGGSSGRKQTYTGPYVNKDRDRDLSEIKSTFRVAELVWCKLDKPINGRNEGRPDLEIDYWPAICEERMLISQSEVSRVIKDQTPQSTNKNNNKNKNNNGSNSNKSPPTPSPPSLKVQQKHQWKVRLLATCDILFKDESELLPYLNYPPPLNIYKLPIRPQTLKYIHDGHESDRPTISSLTTLSEAVTPFALSLQITAHVKKSYTLMDRYDIPLLKRIEARGQNIPIEDIQVLYEDAALSWYQYLWWGAEKIWSGELIRLIVSSNDLPNGLREFTKPSTSSSTSDSSSSRCFFLKITGIYRNPEFIESDKLPGIQQVNRYMPKAPIGFYFRRLTPVGKEHHLVLQHIAGRYYAPQPTSNPPNGTAVVKDDVPEPMSIEGRSLILSGMAEGRWLHMHCETWTVDRKECFKESEAAAERELIAYCSKTEEKKKEATGAPDGLPSTPNNGVVQTGRDSVLVQQQVTSNPVEPAVGTAQQFLANPVISTLVDPSLSITGLGFPGSTVVQATGSGIVKPTSNGVVQPTGNGILKPPGSIIVQPPGSSVIQPTGNSVAQPTSGTLLEPASVAPVSSTVVQPSIFAAVEGSVSRTSVEPTNTPAVNPGTDLASTNNPLIDPSFIAVFPTPTSSSLGKTNSFGQVVPSIHKGSTPTDNVS</sequence>
<dbReference type="GO" id="GO:0070824">
    <property type="term" value="C:SHREC complex"/>
    <property type="evidence" value="ECO:0007669"/>
    <property type="project" value="InterPro"/>
</dbReference>
<name>A0A2S4VMP9_9BASI</name>
<dbReference type="GO" id="GO:0031934">
    <property type="term" value="C:mating-type region heterochromatin"/>
    <property type="evidence" value="ECO:0007669"/>
    <property type="project" value="TreeGrafter"/>
</dbReference>
<comment type="caution">
    <text evidence="2">The sequence shown here is derived from an EMBL/GenBank/DDBJ whole genome shotgun (WGS) entry which is preliminary data.</text>
</comment>
<keyword evidence="3" id="KW-1185">Reference proteome</keyword>
<dbReference type="InterPro" id="IPR038986">
    <property type="entry name" value="Clr2"/>
</dbReference>
<protein>
    <submittedName>
        <fullName evidence="2">Uncharacterized protein</fullName>
    </submittedName>
</protein>
<evidence type="ECO:0000313" key="3">
    <source>
        <dbReference type="Proteomes" id="UP000239156"/>
    </source>
</evidence>
<dbReference type="GO" id="GO:0030466">
    <property type="term" value="P:silent mating-type cassette heterochromatin formation"/>
    <property type="evidence" value="ECO:0007669"/>
    <property type="project" value="TreeGrafter"/>
</dbReference>
<accession>A0A2S4VMP9</accession>
<reference evidence="2" key="1">
    <citation type="submission" date="2017-12" db="EMBL/GenBank/DDBJ databases">
        <title>Gene loss provides genomic basis for host adaptation in cereal stripe rust fungi.</title>
        <authorList>
            <person name="Xia C."/>
        </authorList>
    </citation>
    <scope>NUCLEOTIDE SEQUENCE [LARGE SCALE GENOMIC DNA]</scope>
    <source>
        <strain evidence="2">93-210</strain>
    </source>
</reference>
<dbReference type="EMBL" id="PKSL01000044">
    <property type="protein sequence ID" value="POW10718.1"/>
    <property type="molecule type" value="Genomic_DNA"/>
</dbReference>
<feature type="region of interest" description="Disordered" evidence="1">
    <location>
        <begin position="298"/>
        <end position="334"/>
    </location>
</feature>
<gene>
    <name evidence="2" type="ORF">PSTT_05874</name>
</gene>
<dbReference type="VEuPathDB" id="FungiDB:PSTT_05874"/>